<evidence type="ECO:0000256" key="6">
    <source>
        <dbReference type="ARBA" id="ARBA00015188"/>
    </source>
</evidence>
<dbReference type="PANTHER" id="PTHR21071">
    <property type="entry name" value="UDP-N-ACETYLENOLPYRUVOYLGLUCOSAMINE REDUCTASE"/>
    <property type="match status" value="1"/>
</dbReference>
<evidence type="ECO:0000256" key="12">
    <source>
        <dbReference type="ARBA" id="ARBA00022960"/>
    </source>
</evidence>
<reference evidence="21" key="1">
    <citation type="submission" date="2018-08" db="EMBL/GenBank/DDBJ databases">
        <title>Murine metabolic-syndrome-specific gut microbial biobank.</title>
        <authorList>
            <person name="Liu C."/>
        </authorList>
    </citation>
    <scope>NUCLEOTIDE SEQUENCE [LARGE SCALE GENOMIC DNA]</scope>
    <source>
        <strain evidence="21">Z82</strain>
    </source>
</reference>
<evidence type="ECO:0000313" key="21">
    <source>
        <dbReference type="EMBL" id="NBI35368.1"/>
    </source>
</evidence>
<comment type="function">
    <text evidence="2 19">Cell wall formation.</text>
</comment>
<dbReference type="InterPro" id="IPR016166">
    <property type="entry name" value="FAD-bd_PCMH"/>
</dbReference>
<comment type="subcellular location">
    <subcellularLocation>
        <location evidence="3 19">Cytoplasm</location>
    </subcellularLocation>
</comment>
<comment type="similarity">
    <text evidence="19">Belongs to the MurB family.</text>
</comment>
<dbReference type="Gene3D" id="3.30.43.10">
    <property type="entry name" value="Uridine Diphospho-n-acetylenolpyruvylglucosamine Reductase, domain 2"/>
    <property type="match status" value="1"/>
</dbReference>
<keyword evidence="7 19" id="KW-0963">Cytoplasm</keyword>
<comment type="caution">
    <text evidence="21">The sequence shown here is derived from an EMBL/GenBank/DDBJ whole genome shotgun (WGS) entry which is preliminary data.</text>
</comment>
<evidence type="ECO:0000256" key="10">
    <source>
        <dbReference type="ARBA" id="ARBA00022827"/>
    </source>
</evidence>
<keyword evidence="11 19" id="KW-0521">NADP</keyword>
<feature type="active site" evidence="19">
    <location>
        <position position="182"/>
    </location>
</feature>
<dbReference type="InterPro" id="IPR016169">
    <property type="entry name" value="FAD-bd_PCMH_sub2"/>
</dbReference>
<evidence type="ECO:0000256" key="17">
    <source>
        <dbReference type="ARBA" id="ARBA00031026"/>
    </source>
</evidence>
<evidence type="ECO:0000256" key="13">
    <source>
        <dbReference type="ARBA" id="ARBA00022984"/>
    </source>
</evidence>
<dbReference type="InterPro" id="IPR011601">
    <property type="entry name" value="MurB_C"/>
</dbReference>
<evidence type="ECO:0000256" key="18">
    <source>
        <dbReference type="ARBA" id="ARBA00048914"/>
    </source>
</evidence>
<dbReference type="PANTHER" id="PTHR21071:SF4">
    <property type="entry name" value="UDP-N-ACETYLENOLPYRUVOYLGLUCOSAMINE REDUCTASE"/>
    <property type="match status" value="1"/>
</dbReference>
<dbReference type="NCBIfam" id="NF010480">
    <property type="entry name" value="PRK13905.1"/>
    <property type="match status" value="1"/>
</dbReference>
<dbReference type="HAMAP" id="MF_00037">
    <property type="entry name" value="MurB"/>
    <property type="match status" value="1"/>
</dbReference>
<evidence type="ECO:0000256" key="8">
    <source>
        <dbReference type="ARBA" id="ARBA00022618"/>
    </source>
</evidence>
<dbReference type="GO" id="GO:0051301">
    <property type="term" value="P:cell division"/>
    <property type="evidence" value="ECO:0007669"/>
    <property type="project" value="UniProtKB-KW"/>
</dbReference>
<feature type="active site" description="Proton donor" evidence="19">
    <location>
        <position position="231"/>
    </location>
</feature>
<keyword evidence="15 19" id="KW-0131">Cell cycle</keyword>
<evidence type="ECO:0000256" key="5">
    <source>
        <dbReference type="ARBA" id="ARBA00012518"/>
    </source>
</evidence>
<keyword evidence="14 19" id="KW-0560">Oxidoreductase</keyword>
<dbReference type="PROSITE" id="PS51387">
    <property type="entry name" value="FAD_PCMH"/>
    <property type="match status" value="1"/>
</dbReference>
<dbReference type="InterPro" id="IPR016167">
    <property type="entry name" value="FAD-bd_PCMH_sub1"/>
</dbReference>
<protein>
    <recommendedName>
        <fullName evidence="6 19">UDP-N-acetylenolpyruvoylglucosamine reductase</fullName>
        <ecNumber evidence="5 19">1.3.1.98</ecNumber>
    </recommendedName>
    <alternativeName>
        <fullName evidence="17 19">UDP-N-acetylmuramate dehydrogenase</fullName>
    </alternativeName>
</protein>
<dbReference type="AlphaFoldDB" id="A0A7C9NDI5"/>
<dbReference type="GO" id="GO:0005829">
    <property type="term" value="C:cytosol"/>
    <property type="evidence" value="ECO:0007669"/>
    <property type="project" value="TreeGrafter"/>
</dbReference>
<dbReference type="Pfam" id="PF02873">
    <property type="entry name" value="MurB_C"/>
    <property type="match status" value="1"/>
</dbReference>
<dbReference type="EC" id="1.3.1.98" evidence="5 19"/>
<dbReference type="InterPro" id="IPR003170">
    <property type="entry name" value="MurB"/>
</dbReference>
<sequence>MPARHTSALEALCVDEGFDADVRLDEPMARHTAYRLGGPARYFACAHSLGSLKRLIGAAVSCGVPWMVVGRGSNLLVADEGFPGLVCTLGRDFRTVRYSDEQQAILAGGAALLQAVVQEAFRRCLAGMEFAVDIPGTVGGSLAMNAGTANGCMADVVAAATVLDADGRLRRLPAEDMAWGYRQGPFAADQVVVECELSVKQGEPFAIRGKMEAAHARRTKTQPLGCPSCGSVFRNPEGESAGSLVERAGLKGYTVGGAQVSPEHGNFIVNTGTATASDVKCVMDHVQAKVYEAYGIQLIPEVRTVGFAS</sequence>
<evidence type="ECO:0000256" key="19">
    <source>
        <dbReference type="HAMAP-Rule" id="MF_00037"/>
    </source>
</evidence>
<dbReference type="SUPFAM" id="SSF56176">
    <property type="entry name" value="FAD-binding/transporter-associated domain-like"/>
    <property type="match status" value="1"/>
</dbReference>
<evidence type="ECO:0000256" key="2">
    <source>
        <dbReference type="ARBA" id="ARBA00003921"/>
    </source>
</evidence>
<keyword evidence="16 19" id="KW-0961">Cell wall biogenesis/degradation</keyword>
<keyword evidence="10 19" id="KW-0274">FAD</keyword>
<dbReference type="NCBIfam" id="TIGR00179">
    <property type="entry name" value="murB"/>
    <property type="match status" value="1"/>
</dbReference>
<dbReference type="Gene3D" id="3.30.465.10">
    <property type="match status" value="1"/>
</dbReference>
<keyword evidence="8 19" id="KW-0132">Cell division</keyword>
<dbReference type="Pfam" id="PF01565">
    <property type="entry name" value="FAD_binding_4"/>
    <property type="match status" value="1"/>
</dbReference>
<evidence type="ECO:0000259" key="20">
    <source>
        <dbReference type="PROSITE" id="PS51387"/>
    </source>
</evidence>
<comment type="cofactor">
    <cofactor evidence="1 19">
        <name>FAD</name>
        <dbReference type="ChEBI" id="CHEBI:57692"/>
    </cofactor>
</comment>
<evidence type="ECO:0000256" key="14">
    <source>
        <dbReference type="ARBA" id="ARBA00023002"/>
    </source>
</evidence>
<keyword evidence="12 19" id="KW-0133">Cell shape</keyword>
<gene>
    <name evidence="19" type="primary">murB</name>
    <name evidence="21" type="ORF">D1639_10105</name>
</gene>
<accession>A0A7C9NDI5</accession>
<evidence type="ECO:0000256" key="7">
    <source>
        <dbReference type="ARBA" id="ARBA00022490"/>
    </source>
</evidence>
<dbReference type="InterPro" id="IPR036318">
    <property type="entry name" value="FAD-bd_PCMH-like_sf"/>
</dbReference>
<proteinExistence type="inferred from homology"/>
<organism evidence="21">
    <name type="scientific">Muribaculaceae bacterium Z82</name>
    <dbReference type="NCBI Taxonomy" id="2304548"/>
    <lineage>
        <taxon>Bacteria</taxon>
        <taxon>Pseudomonadati</taxon>
        <taxon>Bacteroidota</taxon>
        <taxon>Bacteroidia</taxon>
        <taxon>Bacteroidales</taxon>
        <taxon>Muribaculaceae</taxon>
    </lineage>
</organism>
<dbReference type="InterPro" id="IPR006094">
    <property type="entry name" value="Oxid_FAD_bind_N"/>
</dbReference>
<keyword evidence="13 19" id="KW-0573">Peptidoglycan synthesis</keyword>
<dbReference type="GO" id="GO:0071555">
    <property type="term" value="P:cell wall organization"/>
    <property type="evidence" value="ECO:0007669"/>
    <property type="project" value="UniProtKB-KW"/>
</dbReference>
<comment type="pathway">
    <text evidence="4 19">Cell wall biogenesis; peptidoglycan biosynthesis.</text>
</comment>
<dbReference type="GO" id="GO:0008360">
    <property type="term" value="P:regulation of cell shape"/>
    <property type="evidence" value="ECO:0007669"/>
    <property type="project" value="UniProtKB-KW"/>
</dbReference>
<evidence type="ECO:0000256" key="16">
    <source>
        <dbReference type="ARBA" id="ARBA00023316"/>
    </source>
</evidence>
<dbReference type="GO" id="GO:0009252">
    <property type="term" value="P:peptidoglycan biosynthetic process"/>
    <property type="evidence" value="ECO:0007669"/>
    <property type="project" value="UniProtKB-UniRule"/>
</dbReference>
<name>A0A7C9NDI5_9BACT</name>
<evidence type="ECO:0000256" key="3">
    <source>
        <dbReference type="ARBA" id="ARBA00004496"/>
    </source>
</evidence>
<evidence type="ECO:0000256" key="15">
    <source>
        <dbReference type="ARBA" id="ARBA00023306"/>
    </source>
</evidence>
<evidence type="ECO:0000256" key="11">
    <source>
        <dbReference type="ARBA" id="ARBA00022857"/>
    </source>
</evidence>
<dbReference type="GO" id="GO:0008762">
    <property type="term" value="F:UDP-N-acetylmuramate dehydrogenase activity"/>
    <property type="evidence" value="ECO:0007669"/>
    <property type="project" value="UniProtKB-UniRule"/>
</dbReference>
<dbReference type="InterPro" id="IPR036635">
    <property type="entry name" value="MurB_C_sf"/>
</dbReference>
<evidence type="ECO:0000256" key="1">
    <source>
        <dbReference type="ARBA" id="ARBA00001974"/>
    </source>
</evidence>
<feature type="active site" evidence="19">
    <location>
        <position position="301"/>
    </location>
</feature>
<evidence type="ECO:0000256" key="4">
    <source>
        <dbReference type="ARBA" id="ARBA00004752"/>
    </source>
</evidence>
<dbReference type="GO" id="GO:0071949">
    <property type="term" value="F:FAD binding"/>
    <property type="evidence" value="ECO:0007669"/>
    <property type="project" value="InterPro"/>
</dbReference>
<feature type="domain" description="FAD-binding PCMH-type" evidence="20">
    <location>
        <begin position="35"/>
        <end position="202"/>
    </location>
</feature>
<dbReference type="SUPFAM" id="SSF56194">
    <property type="entry name" value="Uridine diphospho-N-Acetylenolpyruvylglucosamine reductase, MurB, C-terminal domain"/>
    <property type="match status" value="1"/>
</dbReference>
<dbReference type="EMBL" id="QWKH01000109">
    <property type="protein sequence ID" value="NBI35368.1"/>
    <property type="molecule type" value="Genomic_DNA"/>
</dbReference>
<keyword evidence="9 19" id="KW-0285">Flavoprotein</keyword>
<dbReference type="UniPathway" id="UPA00219"/>
<dbReference type="Gene3D" id="3.90.78.10">
    <property type="entry name" value="UDP-N-acetylenolpyruvoylglucosamine reductase, C-terminal domain"/>
    <property type="match status" value="1"/>
</dbReference>
<evidence type="ECO:0000256" key="9">
    <source>
        <dbReference type="ARBA" id="ARBA00022630"/>
    </source>
</evidence>
<comment type="catalytic activity">
    <reaction evidence="18 19">
        <text>UDP-N-acetyl-alpha-D-muramate + NADP(+) = UDP-N-acetyl-3-O-(1-carboxyvinyl)-alpha-D-glucosamine + NADPH + H(+)</text>
        <dbReference type="Rhea" id="RHEA:12248"/>
        <dbReference type="ChEBI" id="CHEBI:15378"/>
        <dbReference type="ChEBI" id="CHEBI:57783"/>
        <dbReference type="ChEBI" id="CHEBI:58349"/>
        <dbReference type="ChEBI" id="CHEBI:68483"/>
        <dbReference type="ChEBI" id="CHEBI:70757"/>
        <dbReference type="EC" id="1.3.1.98"/>
    </reaction>
</comment>